<dbReference type="EMBL" id="MZNU01000132">
    <property type="protein sequence ID" value="OWP04175.1"/>
    <property type="molecule type" value="Genomic_DNA"/>
</dbReference>
<dbReference type="AlphaFoldDB" id="A0A218ZA69"/>
<gene>
    <name evidence="1" type="ORF">B2J93_384</name>
</gene>
<evidence type="ECO:0000313" key="2">
    <source>
        <dbReference type="Proteomes" id="UP000242519"/>
    </source>
</evidence>
<dbReference type="InParanoid" id="A0A218ZA69"/>
<comment type="caution">
    <text evidence="1">The sequence shown here is derived from an EMBL/GenBank/DDBJ whole genome shotgun (WGS) entry which is preliminary data.</text>
</comment>
<evidence type="ECO:0000313" key="1">
    <source>
        <dbReference type="EMBL" id="OWP04175.1"/>
    </source>
</evidence>
<accession>A0A218ZA69</accession>
<dbReference type="Proteomes" id="UP000242519">
    <property type="component" value="Unassembled WGS sequence"/>
</dbReference>
<proteinExistence type="predicted"/>
<reference evidence="1 2" key="1">
    <citation type="submission" date="2017-04" db="EMBL/GenBank/DDBJ databases">
        <title>Draft genome sequence of Marssonina coronaria NL1: causal agent of apple blotch.</title>
        <authorList>
            <person name="Cheng Q."/>
        </authorList>
    </citation>
    <scope>NUCLEOTIDE SEQUENCE [LARGE SCALE GENOMIC DNA]</scope>
    <source>
        <strain evidence="1 2">NL1</strain>
    </source>
</reference>
<sequence length="152" mass="16269">MPSPVWPLQAAGAPHPIVLHDSSHLDGSVLVRRRRRAPSSGLASARRTQHPYPTGVYRLSRRPGRAMQSHETRVRFGVHVGRSVAFKVRGSANMIVVAVAVASKNTPAPISSASLPTSTQSLREASLWPVLDDGQGAVVSSDGYSNALAEFR</sequence>
<name>A0A218ZA69_9HELO</name>
<organism evidence="1 2">
    <name type="scientific">Diplocarpon coronariae</name>
    <dbReference type="NCBI Taxonomy" id="2795749"/>
    <lineage>
        <taxon>Eukaryota</taxon>
        <taxon>Fungi</taxon>
        <taxon>Dikarya</taxon>
        <taxon>Ascomycota</taxon>
        <taxon>Pezizomycotina</taxon>
        <taxon>Leotiomycetes</taxon>
        <taxon>Helotiales</taxon>
        <taxon>Drepanopezizaceae</taxon>
        <taxon>Diplocarpon</taxon>
    </lineage>
</organism>
<protein>
    <submittedName>
        <fullName evidence="1">Uncharacterized protein</fullName>
    </submittedName>
</protein>
<keyword evidence="2" id="KW-1185">Reference proteome</keyword>